<proteinExistence type="predicted"/>
<feature type="compositionally biased region" description="Basic residues" evidence="1">
    <location>
        <begin position="745"/>
        <end position="790"/>
    </location>
</feature>
<feature type="region of interest" description="Disordered" evidence="1">
    <location>
        <begin position="541"/>
        <end position="596"/>
    </location>
</feature>
<keyword evidence="2" id="KW-0176">Collagen</keyword>
<feature type="region of interest" description="Disordered" evidence="1">
    <location>
        <begin position="1"/>
        <end position="22"/>
    </location>
</feature>
<protein>
    <submittedName>
        <fullName evidence="2">Collagen alpha-1(IV) chain</fullName>
    </submittedName>
</protein>
<evidence type="ECO:0000313" key="3">
    <source>
        <dbReference type="Proteomes" id="UP000325081"/>
    </source>
</evidence>
<accession>A0A5A7PNI8</accession>
<organism evidence="2 3">
    <name type="scientific">Striga asiatica</name>
    <name type="common">Asiatic witchweed</name>
    <name type="synonym">Buchnera asiatica</name>
    <dbReference type="NCBI Taxonomy" id="4170"/>
    <lineage>
        <taxon>Eukaryota</taxon>
        <taxon>Viridiplantae</taxon>
        <taxon>Streptophyta</taxon>
        <taxon>Embryophyta</taxon>
        <taxon>Tracheophyta</taxon>
        <taxon>Spermatophyta</taxon>
        <taxon>Magnoliopsida</taxon>
        <taxon>eudicotyledons</taxon>
        <taxon>Gunneridae</taxon>
        <taxon>Pentapetalae</taxon>
        <taxon>asterids</taxon>
        <taxon>lamiids</taxon>
        <taxon>Lamiales</taxon>
        <taxon>Orobanchaceae</taxon>
        <taxon>Buchnereae</taxon>
        <taxon>Striga</taxon>
    </lineage>
</organism>
<dbReference type="Proteomes" id="UP000325081">
    <property type="component" value="Unassembled WGS sequence"/>
</dbReference>
<comment type="caution">
    <text evidence="2">The sequence shown here is derived from an EMBL/GenBank/DDBJ whole genome shotgun (WGS) entry which is preliminary data.</text>
</comment>
<feature type="compositionally biased region" description="Basic residues" evidence="1">
    <location>
        <begin position="552"/>
        <end position="596"/>
    </location>
</feature>
<dbReference type="EMBL" id="BKCP01004850">
    <property type="protein sequence ID" value="GER34236.1"/>
    <property type="molecule type" value="Genomic_DNA"/>
</dbReference>
<feature type="region of interest" description="Disordered" evidence="1">
    <location>
        <begin position="725"/>
        <end position="795"/>
    </location>
</feature>
<reference evidence="3" key="1">
    <citation type="journal article" date="2019" name="Curr. Biol.">
        <title>Genome Sequence of Striga asiatica Provides Insight into the Evolution of Plant Parasitism.</title>
        <authorList>
            <person name="Yoshida S."/>
            <person name="Kim S."/>
            <person name="Wafula E.K."/>
            <person name="Tanskanen J."/>
            <person name="Kim Y.M."/>
            <person name="Honaas L."/>
            <person name="Yang Z."/>
            <person name="Spallek T."/>
            <person name="Conn C.E."/>
            <person name="Ichihashi Y."/>
            <person name="Cheong K."/>
            <person name="Cui S."/>
            <person name="Der J.P."/>
            <person name="Gundlach H."/>
            <person name="Jiao Y."/>
            <person name="Hori C."/>
            <person name="Ishida J.K."/>
            <person name="Kasahara H."/>
            <person name="Kiba T."/>
            <person name="Kim M.S."/>
            <person name="Koo N."/>
            <person name="Laohavisit A."/>
            <person name="Lee Y.H."/>
            <person name="Lumba S."/>
            <person name="McCourt P."/>
            <person name="Mortimer J.C."/>
            <person name="Mutuku J.M."/>
            <person name="Nomura T."/>
            <person name="Sasaki-Sekimoto Y."/>
            <person name="Seto Y."/>
            <person name="Wang Y."/>
            <person name="Wakatake T."/>
            <person name="Sakakibara H."/>
            <person name="Demura T."/>
            <person name="Yamaguchi S."/>
            <person name="Yoneyama K."/>
            <person name="Manabe R.I."/>
            <person name="Nelson D.C."/>
            <person name="Schulman A.H."/>
            <person name="Timko M.P."/>
            <person name="dePamphilis C.W."/>
            <person name="Choi D."/>
            <person name="Shirasu K."/>
        </authorList>
    </citation>
    <scope>NUCLEOTIDE SEQUENCE [LARGE SCALE GENOMIC DNA]</scope>
    <source>
        <strain evidence="3">cv. UVA1</strain>
    </source>
</reference>
<feature type="compositionally biased region" description="Low complexity" evidence="1">
    <location>
        <begin position="541"/>
        <end position="551"/>
    </location>
</feature>
<feature type="compositionally biased region" description="Polar residues" evidence="1">
    <location>
        <begin position="1"/>
        <end position="15"/>
    </location>
</feature>
<gene>
    <name evidence="2" type="ORF">STAS_10442</name>
</gene>
<feature type="compositionally biased region" description="Low complexity" evidence="1">
    <location>
        <begin position="733"/>
        <end position="744"/>
    </location>
</feature>
<evidence type="ECO:0000313" key="2">
    <source>
        <dbReference type="EMBL" id="GER34236.1"/>
    </source>
</evidence>
<name>A0A5A7PNI8_STRAF</name>
<evidence type="ECO:0000256" key="1">
    <source>
        <dbReference type="SAM" id="MobiDB-lite"/>
    </source>
</evidence>
<dbReference type="AlphaFoldDB" id="A0A5A7PNI8"/>
<keyword evidence="3" id="KW-1185">Reference proteome</keyword>
<sequence length="823" mass="86429">MSTRSSSCDPTTSCEQYRRRTRRDDFSSTTLASSSGNRSFLSIADELRVTILSKLSSRVAAGGTPVGLFSEQRHPVVLRLVARTTEGALSGPYEYNGRRSRFLLSSRRPRSGGKSACFSANSLGSYDLWTGLGISGSRAGSALSACGSRSGAGVRARVVDWSPGVLAQSGASRWACVCGNGRSRSRGRHERSRLRGLSGTRVARSLSGTRVARSARALEVARSLSGTRVARSARALEVARSLSGTRVARSARALGVARELSKVHNAFGATVGMPCGPALGSPGLARGLRCPRAGCIRALACVLAWSDWSPGVLAQYDLWTGLGISGSRAGSALSACGSRSGAGVRARVVDWSPGVLAQSGASRWACVCGNGRSRSRGRHERSRLRGLSGTRVARSLSGTRVARSARALEVARSLSGTRVARSARALEVARSLSGTRVARSARALGVARSQCLSELSKVHNAFGATVGMTCGPASLGSPGLARGLRCPRAGRVRALACVLAWSTGRRACSRSLARRAGRASAGMGDRGPAVVTSARGCAVSRARGSRGLSRARGSRGRHGRSRLRGLSRARGSRGRHGRSRLRGLSRARGSRGRHGRSGSRAQLLVCLVDRPWDLRVSREVCVVRVRVAFGRWRACSRGRTGHRACSRSLAHHHNAFGATVGMTCGPALGSPGLARGLRCPRAGRVRALACVLAWSTGRRACSRSLARRAGRASAGMGDRGPAVVTSARGCAVSRARGSRGLSRARGSRGRHGRSRLRGLSRARGSRGRHGRSRLRGLSRARGSRGRHGRSGSRATGLIGFEVLPASVSESSSRSCSYSGTSRS</sequence>